<feature type="transmembrane region" description="Helical" evidence="5">
    <location>
        <begin position="183"/>
        <end position="207"/>
    </location>
</feature>
<protein>
    <submittedName>
        <fullName evidence="7">Major facilitator superfamily domain-containing protein</fullName>
    </submittedName>
</protein>
<dbReference type="Gene3D" id="1.20.1720.10">
    <property type="entry name" value="Multidrug resistance protein D"/>
    <property type="match status" value="1"/>
</dbReference>
<accession>A0AA40F1V1</accession>
<feature type="transmembrane region" description="Helical" evidence="5">
    <location>
        <begin position="290"/>
        <end position="313"/>
    </location>
</feature>
<comment type="caution">
    <text evidence="7">The sequence shown here is derived from an EMBL/GenBank/DDBJ whole genome shotgun (WGS) entry which is preliminary data.</text>
</comment>
<feature type="transmembrane region" description="Helical" evidence="5">
    <location>
        <begin position="116"/>
        <end position="137"/>
    </location>
</feature>
<evidence type="ECO:0000256" key="1">
    <source>
        <dbReference type="ARBA" id="ARBA00004141"/>
    </source>
</evidence>
<evidence type="ECO:0000313" key="7">
    <source>
        <dbReference type="EMBL" id="KAK0749362.1"/>
    </source>
</evidence>
<feature type="domain" description="Major facilitator superfamily (MFS) profile" evidence="6">
    <location>
        <begin position="1"/>
        <end position="485"/>
    </location>
</feature>
<feature type="transmembrane region" description="Helical" evidence="5">
    <location>
        <begin position="325"/>
        <end position="343"/>
    </location>
</feature>
<proteinExistence type="predicted"/>
<evidence type="ECO:0000256" key="2">
    <source>
        <dbReference type="ARBA" id="ARBA00022692"/>
    </source>
</evidence>
<keyword evidence="2 5" id="KW-0812">Transmembrane</keyword>
<reference evidence="7" key="1">
    <citation type="submission" date="2023-06" db="EMBL/GenBank/DDBJ databases">
        <title>Genome-scale phylogeny and comparative genomics of the fungal order Sordariales.</title>
        <authorList>
            <consortium name="Lawrence Berkeley National Laboratory"/>
            <person name="Hensen N."/>
            <person name="Bonometti L."/>
            <person name="Westerberg I."/>
            <person name="Brannstrom I.O."/>
            <person name="Guillou S."/>
            <person name="Cros-Aarteil S."/>
            <person name="Calhoun S."/>
            <person name="Haridas S."/>
            <person name="Kuo A."/>
            <person name="Mondo S."/>
            <person name="Pangilinan J."/>
            <person name="Riley R."/>
            <person name="LaButti K."/>
            <person name="Andreopoulos B."/>
            <person name="Lipzen A."/>
            <person name="Chen C."/>
            <person name="Yanf M."/>
            <person name="Daum C."/>
            <person name="Ng V."/>
            <person name="Clum A."/>
            <person name="Steindorff A."/>
            <person name="Ohm R."/>
            <person name="Martin F."/>
            <person name="Silar P."/>
            <person name="Natvig D."/>
            <person name="Lalanne C."/>
            <person name="Gautier V."/>
            <person name="Ament-velasquez S.L."/>
            <person name="Kruys A."/>
            <person name="Hutchinson M.I."/>
            <person name="Powell A.J."/>
            <person name="Barry K."/>
            <person name="Miller A.N."/>
            <person name="Grigoriev I.V."/>
            <person name="Debuchy R."/>
            <person name="Gladieux P."/>
            <person name="Thoren M.H."/>
            <person name="Johannesson H."/>
        </authorList>
    </citation>
    <scope>NUCLEOTIDE SEQUENCE</scope>
    <source>
        <strain evidence="7">SMH3187-1</strain>
    </source>
</reference>
<dbReference type="PANTHER" id="PTHR23501:SF43">
    <property type="entry name" value="MULTIDRUG TRANSPORTER, PUTATIVE (AFU_ORTHOLOGUE AFUA_6G03040)-RELATED"/>
    <property type="match status" value="1"/>
</dbReference>
<feature type="transmembrane region" description="Helical" evidence="5">
    <location>
        <begin position="256"/>
        <end position="278"/>
    </location>
</feature>
<gene>
    <name evidence="7" type="ORF">B0T18DRAFT_323208</name>
</gene>
<keyword evidence="3 5" id="KW-1133">Transmembrane helix</keyword>
<dbReference type="InterPro" id="IPR011701">
    <property type="entry name" value="MFS"/>
</dbReference>
<dbReference type="PANTHER" id="PTHR23501">
    <property type="entry name" value="MAJOR FACILITATOR SUPERFAMILY"/>
    <property type="match status" value="1"/>
</dbReference>
<dbReference type="GO" id="GO:0005886">
    <property type="term" value="C:plasma membrane"/>
    <property type="evidence" value="ECO:0007669"/>
    <property type="project" value="TreeGrafter"/>
</dbReference>
<feature type="transmembrane region" description="Helical" evidence="5">
    <location>
        <begin position="27"/>
        <end position="45"/>
    </location>
</feature>
<sequence length="518" mass="56009">MFSCLDTSIVSTALVSLSIEFENYEDAPWVILGYLLTYMSFAIGFSKLSDVYGRKNLLAVAWVIFSGSSIWCALSRSMGQLIAARSLQGIGGSGLYSLAQVCLVEQGPNRPEIVGALVGITLSISYILGPLLGGAISEWTWRGIFWINIPFSVLAVLGIYLLWPEERRNRYDTRTGLSKIDFVGNMLLVIASILLIFSIQEGASFVWKWSSPVIIWSLVVSGVCWLLLVVWESYLFYGQNQVIQPIFPLRLAVGRVYLSSFLVTLMTGFVYIALVIKIPERLQITYHDNALGAGVHLLPMLGACAFGSFLGGLISKKKNLTSETLIVGCVLQTLGIGMVYGFTEEDTALRLILGCTAIYGFGVGLCFAASTMIAAIESRQGDLAAAQGAVAQARVFGGALGLAICTVVFNERLQRALGPGSGSGMSEHALELIHRSPMTVLSLPPDVQKEVGGVYLTAFKEQMLIMTAVAAASVAVSFASYRVKATPVTDAMAYHKEFASRSNDTELESTSSVRSLVR</sequence>
<dbReference type="InterPro" id="IPR020846">
    <property type="entry name" value="MFS_dom"/>
</dbReference>
<dbReference type="InterPro" id="IPR036259">
    <property type="entry name" value="MFS_trans_sf"/>
</dbReference>
<comment type="subcellular location">
    <subcellularLocation>
        <location evidence="1">Membrane</location>
        <topology evidence="1">Multi-pass membrane protein</topology>
    </subcellularLocation>
</comment>
<dbReference type="GO" id="GO:0022857">
    <property type="term" value="F:transmembrane transporter activity"/>
    <property type="evidence" value="ECO:0007669"/>
    <property type="project" value="InterPro"/>
</dbReference>
<evidence type="ECO:0000256" key="3">
    <source>
        <dbReference type="ARBA" id="ARBA00022989"/>
    </source>
</evidence>
<feature type="transmembrane region" description="Helical" evidence="5">
    <location>
        <begin position="143"/>
        <end position="163"/>
    </location>
</feature>
<feature type="transmembrane region" description="Helical" evidence="5">
    <location>
        <begin position="213"/>
        <end position="235"/>
    </location>
</feature>
<dbReference type="AlphaFoldDB" id="A0AA40F1V1"/>
<dbReference type="Proteomes" id="UP001172155">
    <property type="component" value="Unassembled WGS sequence"/>
</dbReference>
<name>A0AA40F1V1_9PEZI</name>
<dbReference type="Pfam" id="PF07690">
    <property type="entry name" value="MFS_1"/>
    <property type="match status" value="1"/>
</dbReference>
<evidence type="ECO:0000259" key="6">
    <source>
        <dbReference type="PROSITE" id="PS50850"/>
    </source>
</evidence>
<feature type="transmembrane region" description="Helical" evidence="5">
    <location>
        <begin position="349"/>
        <end position="376"/>
    </location>
</feature>
<dbReference type="Gene3D" id="1.20.1250.20">
    <property type="entry name" value="MFS general substrate transporter like domains"/>
    <property type="match status" value="1"/>
</dbReference>
<dbReference type="EMBL" id="JAUKUD010000003">
    <property type="protein sequence ID" value="KAK0749362.1"/>
    <property type="molecule type" value="Genomic_DNA"/>
</dbReference>
<dbReference type="SUPFAM" id="SSF103473">
    <property type="entry name" value="MFS general substrate transporter"/>
    <property type="match status" value="1"/>
</dbReference>
<evidence type="ECO:0000256" key="5">
    <source>
        <dbReference type="SAM" id="Phobius"/>
    </source>
</evidence>
<evidence type="ECO:0000313" key="8">
    <source>
        <dbReference type="Proteomes" id="UP001172155"/>
    </source>
</evidence>
<evidence type="ECO:0000256" key="4">
    <source>
        <dbReference type="ARBA" id="ARBA00023136"/>
    </source>
</evidence>
<organism evidence="7 8">
    <name type="scientific">Schizothecium vesticola</name>
    <dbReference type="NCBI Taxonomy" id="314040"/>
    <lineage>
        <taxon>Eukaryota</taxon>
        <taxon>Fungi</taxon>
        <taxon>Dikarya</taxon>
        <taxon>Ascomycota</taxon>
        <taxon>Pezizomycotina</taxon>
        <taxon>Sordariomycetes</taxon>
        <taxon>Sordariomycetidae</taxon>
        <taxon>Sordariales</taxon>
        <taxon>Schizotheciaceae</taxon>
        <taxon>Schizothecium</taxon>
    </lineage>
</organism>
<keyword evidence="8" id="KW-1185">Reference proteome</keyword>
<dbReference type="PROSITE" id="PS50850">
    <property type="entry name" value="MFS"/>
    <property type="match status" value="1"/>
</dbReference>
<keyword evidence="4 5" id="KW-0472">Membrane</keyword>